<evidence type="ECO:0000313" key="3">
    <source>
        <dbReference type="Proteomes" id="UP000184330"/>
    </source>
</evidence>
<organism evidence="2 3">
    <name type="scientific">Phialocephala subalpina</name>
    <dbReference type="NCBI Taxonomy" id="576137"/>
    <lineage>
        <taxon>Eukaryota</taxon>
        <taxon>Fungi</taxon>
        <taxon>Dikarya</taxon>
        <taxon>Ascomycota</taxon>
        <taxon>Pezizomycotina</taxon>
        <taxon>Leotiomycetes</taxon>
        <taxon>Helotiales</taxon>
        <taxon>Mollisiaceae</taxon>
        <taxon>Phialocephala</taxon>
        <taxon>Phialocephala fortinii species complex</taxon>
    </lineage>
</organism>
<name>A0A1L7X4N6_9HELO</name>
<keyword evidence="3" id="KW-1185">Reference proteome</keyword>
<evidence type="ECO:0000313" key="2">
    <source>
        <dbReference type="EMBL" id="CZR59972.1"/>
    </source>
</evidence>
<evidence type="ECO:0000256" key="1">
    <source>
        <dbReference type="SAM" id="MobiDB-lite"/>
    </source>
</evidence>
<proteinExistence type="predicted"/>
<dbReference type="Proteomes" id="UP000184330">
    <property type="component" value="Unassembled WGS sequence"/>
</dbReference>
<feature type="compositionally biased region" description="Low complexity" evidence="1">
    <location>
        <begin position="8"/>
        <end position="31"/>
    </location>
</feature>
<reference evidence="2 3" key="1">
    <citation type="submission" date="2016-03" db="EMBL/GenBank/DDBJ databases">
        <authorList>
            <person name="Ploux O."/>
        </authorList>
    </citation>
    <scope>NUCLEOTIDE SEQUENCE [LARGE SCALE GENOMIC DNA]</scope>
    <source>
        <strain evidence="2 3">UAMH 11012</strain>
    </source>
</reference>
<dbReference type="EMBL" id="FJOG01000015">
    <property type="protein sequence ID" value="CZR59972.1"/>
    <property type="molecule type" value="Genomic_DNA"/>
</dbReference>
<sequence>MAQSTGQPAMSASSSAVAAPASRSRAPIHSSQPQFNPSQPMGPGNWPKPKNLFLNADKIAEYKPLYDWFEFLRQVSRSVPGWKSDTDVSEGRCVLIIPTYNEHLSAARLGERMKMKVGSRSLSSQASRKKGMMLDILKEHRRKKQFADNVAKLLEDDSKEEDGGEDAGTNWIISSSLVITAEL</sequence>
<accession>A0A1L7X4N6</accession>
<feature type="region of interest" description="Disordered" evidence="1">
    <location>
        <begin position="1"/>
        <end position="49"/>
    </location>
</feature>
<protein>
    <submittedName>
        <fullName evidence="2">Uncharacterized protein</fullName>
    </submittedName>
</protein>
<dbReference type="OrthoDB" id="10443303at2759"/>
<gene>
    <name evidence="2" type="ORF">PAC_09867</name>
</gene>
<dbReference type="AlphaFoldDB" id="A0A1L7X4N6"/>